<dbReference type="PANTHER" id="PTHR15503">
    <property type="entry name" value="LDOC1 RELATED"/>
    <property type="match status" value="1"/>
</dbReference>
<dbReference type="Pfam" id="PF08284">
    <property type="entry name" value="RVP_2"/>
    <property type="match status" value="1"/>
</dbReference>
<dbReference type="CDD" id="cd00303">
    <property type="entry name" value="retropepsin_like"/>
    <property type="match status" value="1"/>
</dbReference>
<sequence>MRGKLAGREILILIDNGSTHCFKDEKLTETLRLQTSGVPLIVNAANGEKLESRQLQKILEWNIQGHDFQNQLNTLKLGSCDKVLGVDWLAKYSPIEFDFKQLTMKFHKGKEPVELKGEVGKLKLKLIKGSKLAKWKRKQSYGLHVVEEGEETPGRMLAEMKVLLNQFGKVFAESQGMPPVRSHDHGIPLKEGAASFQIRPYRCPYVQKAKIEKLVKEMLQMGIIQPSNSSFASPVLFVKKKDESWRFCVDNR</sequence>
<dbReference type="InterPro" id="IPR021109">
    <property type="entry name" value="Peptidase_aspartic_dom_sf"/>
</dbReference>
<dbReference type="GeneID" id="140005521"/>
<reference evidence="2" key="1">
    <citation type="submission" date="2025-08" db="UniProtKB">
        <authorList>
            <consortium name="RefSeq"/>
        </authorList>
    </citation>
    <scope>IDENTIFICATION</scope>
    <source>
        <tissue evidence="2">Leaves</tissue>
    </source>
</reference>
<proteinExistence type="predicted"/>
<dbReference type="InterPro" id="IPR032567">
    <property type="entry name" value="RTL1-rel"/>
</dbReference>
<accession>A0ABM4U5S4</accession>
<dbReference type="SUPFAM" id="SSF50630">
    <property type="entry name" value="Acid proteases"/>
    <property type="match status" value="1"/>
</dbReference>
<dbReference type="SUPFAM" id="SSF56672">
    <property type="entry name" value="DNA/RNA polymerases"/>
    <property type="match status" value="1"/>
</dbReference>
<dbReference type="Proteomes" id="UP001652660">
    <property type="component" value="Chromosome 4e"/>
</dbReference>
<name>A0ABM4U5S4_COFAR</name>
<dbReference type="Gene3D" id="3.10.10.10">
    <property type="entry name" value="HIV Type 1 Reverse Transcriptase, subunit A, domain 1"/>
    <property type="match status" value="1"/>
</dbReference>
<evidence type="ECO:0000313" key="1">
    <source>
        <dbReference type="Proteomes" id="UP001652660"/>
    </source>
</evidence>
<dbReference type="Gene3D" id="2.40.70.10">
    <property type="entry name" value="Acid Proteases"/>
    <property type="match status" value="1"/>
</dbReference>
<dbReference type="PANTHER" id="PTHR15503:SF22">
    <property type="entry name" value="TRANSPOSON TY3-I GAG POLYPROTEIN"/>
    <property type="match status" value="1"/>
</dbReference>
<keyword evidence="1" id="KW-1185">Reference proteome</keyword>
<evidence type="ECO:0000313" key="2">
    <source>
        <dbReference type="RefSeq" id="XP_071902628.1"/>
    </source>
</evidence>
<protein>
    <submittedName>
        <fullName evidence="2">Uncharacterized protein</fullName>
    </submittedName>
</protein>
<organism evidence="1 2">
    <name type="scientific">Coffea arabica</name>
    <name type="common">Arabian coffee</name>
    <dbReference type="NCBI Taxonomy" id="13443"/>
    <lineage>
        <taxon>Eukaryota</taxon>
        <taxon>Viridiplantae</taxon>
        <taxon>Streptophyta</taxon>
        <taxon>Embryophyta</taxon>
        <taxon>Tracheophyta</taxon>
        <taxon>Spermatophyta</taxon>
        <taxon>Magnoliopsida</taxon>
        <taxon>eudicotyledons</taxon>
        <taxon>Gunneridae</taxon>
        <taxon>Pentapetalae</taxon>
        <taxon>asterids</taxon>
        <taxon>lamiids</taxon>
        <taxon>Gentianales</taxon>
        <taxon>Rubiaceae</taxon>
        <taxon>Ixoroideae</taxon>
        <taxon>Gardenieae complex</taxon>
        <taxon>Bertiereae - Coffeeae clade</taxon>
        <taxon>Coffeeae</taxon>
        <taxon>Coffea</taxon>
    </lineage>
</organism>
<dbReference type="RefSeq" id="XP_071902628.1">
    <property type="nucleotide sequence ID" value="XM_072046527.1"/>
</dbReference>
<gene>
    <name evidence="2" type="primary">LOC140005521</name>
</gene>
<dbReference type="InterPro" id="IPR043502">
    <property type="entry name" value="DNA/RNA_pol_sf"/>
</dbReference>